<dbReference type="AlphaFoldDB" id="A0A2T0PXV1"/>
<feature type="transmembrane region" description="Helical" evidence="1">
    <location>
        <begin position="37"/>
        <end position="56"/>
    </location>
</feature>
<keyword evidence="1" id="KW-1133">Transmembrane helix</keyword>
<feature type="transmembrane region" description="Helical" evidence="1">
    <location>
        <begin position="68"/>
        <end position="91"/>
    </location>
</feature>
<keyword evidence="3" id="KW-1185">Reference proteome</keyword>
<comment type="caution">
    <text evidence="2">The sequence shown here is derived from an EMBL/GenBank/DDBJ whole genome shotgun (WGS) entry which is preliminary data.</text>
</comment>
<name>A0A2T0PXV1_9ACTN</name>
<evidence type="ECO:0000256" key="1">
    <source>
        <dbReference type="SAM" id="Phobius"/>
    </source>
</evidence>
<protein>
    <submittedName>
        <fullName evidence="2">Uncharacterized protein DUF4233</fullName>
    </submittedName>
</protein>
<proteinExistence type="predicted"/>
<keyword evidence="1" id="KW-0472">Membrane</keyword>
<organism evidence="2 3">
    <name type="scientific">Allonocardiopsis opalescens</name>
    <dbReference type="NCBI Taxonomy" id="1144618"/>
    <lineage>
        <taxon>Bacteria</taxon>
        <taxon>Bacillati</taxon>
        <taxon>Actinomycetota</taxon>
        <taxon>Actinomycetes</taxon>
        <taxon>Streptosporangiales</taxon>
        <taxon>Allonocardiopsis</taxon>
    </lineage>
</organism>
<dbReference type="OrthoDB" id="3267755at2"/>
<sequence>MRRICAMVLVLQAITIGLSLPVAIQVAGIPAATAGPLWGGLAVAALVIAGVQRFAAGPYLGWALQVGYLASALILPDLLLLGIAFTLLWAATLWLGARVEAGRTPSVLGGETDGEPGPSRPH</sequence>
<evidence type="ECO:0000313" key="3">
    <source>
        <dbReference type="Proteomes" id="UP000237846"/>
    </source>
</evidence>
<evidence type="ECO:0000313" key="2">
    <source>
        <dbReference type="EMBL" id="PRX96371.1"/>
    </source>
</evidence>
<dbReference type="EMBL" id="PVZC01000008">
    <property type="protein sequence ID" value="PRX96371.1"/>
    <property type="molecule type" value="Genomic_DNA"/>
</dbReference>
<reference evidence="2 3" key="1">
    <citation type="submission" date="2018-03" db="EMBL/GenBank/DDBJ databases">
        <title>Genomic Encyclopedia of Archaeal and Bacterial Type Strains, Phase II (KMG-II): from individual species to whole genera.</title>
        <authorList>
            <person name="Goeker M."/>
        </authorList>
    </citation>
    <scope>NUCLEOTIDE SEQUENCE [LARGE SCALE GENOMIC DNA]</scope>
    <source>
        <strain evidence="2 3">DSM 45601</strain>
    </source>
</reference>
<dbReference type="Proteomes" id="UP000237846">
    <property type="component" value="Unassembled WGS sequence"/>
</dbReference>
<accession>A0A2T0PXV1</accession>
<gene>
    <name evidence="2" type="ORF">CLV72_108380</name>
</gene>
<keyword evidence="1" id="KW-0812">Transmembrane</keyword>
<dbReference type="Pfam" id="PF14017">
    <property type="entry name" value="DUF4233"/>
    <property type="match status" value="1"/>
</dbReference>
<dbReference type="InterPro" id="IPR025327">
    <property type="entry name" value="DUF4233"/>
</dbReference>
<dbReference type="RefSeq" id="WP_106251393.1">
    <property type="nucleotide sequence ID" value="NZ_PVZC01000008.1"/>
</dbReference>